<gene>
    <name evidence="1" type="ORF">HMPREF0083_04550</name>
</gene>
<dbReference type="HOGENOM" id="CLU_2353749_0_0_9"/>
<name>U1WYN2_ANEAE</name>
<comment type="caution">
    <text evidence="1">The sequence shown here is derived from an EMBL/GenBank/DDBJ whole genome shotgun (WGS) entry which is preliminary data.</text>
</comment>
<reference evidence="1 2" key="1">
    <citation type="submission" date="2013-08" db="EMBL/GenBank/DDBJ databases">
        <authorList>
            <person name="Weinstock G."/>
            <person name="Sodergren E."/>
            <person name="Wylie T."/>
            <person name="Fulton L."/>
            <person name="Fulton R."/>
            <person name="Fronick C."/>
            <person name="O'Laughlin M."/>
            <person name="Godfrey J."/>
            <person name="Miner T."/>
            <person name="Herter B."/>
            <person name="Appelbaum E."/>
            <person name="Cordes M."/>
            <person name="Lek S."/>
            <person name="Wollam A."/>
            <person name="Pepin K.H."/>
            <person name="Palsikar V.B."/>
            <person name="Mitreva M."/>
            <person name="Wilson R.K."/>
        </authorList>
    </citation>
    <scope>NUCLEOTIDE SEQUENCE [LARGE SCALE GENOMIC DNA]</scope>
    <source>
        <strain evidence="1 2">ATCC 12856</strain>
    </source>
</reference>
<dbReference type="PATRIC" id="fig|649747.3.peg.4103"/>
<evidence type="ECO:0000313" key="2">
    <source>
        <dbReference type="Proteomes" id="UP000016511"/>
    </source>
</evidence>
<dbReference type="Proteomes" id="UP000016511">
    <property type="component" value="Unassembled WGS sequence"/>
</dbReference>
<accession>U1WYN2</accession>
<dbReference type="STRING" id="649747.HMPREF0083_04550"/>
<organism evidence="1 2">
    <name type="scientific">Aneurinibacillus aneurinilyticus ATCC 12856</name>
    <dbReference type="NCBI Taxonomy" id="649747"/>
    <lineage>
        <taxon>Bacteria</taxon>
        <taxon>Bacillati</taxon>
        <taxon>Bacillota</taxon>
        <taxon>Bacilli</taxon>
        <taxon>Bacillales</taxon>
        <taxon>Paenibacillaceae</taxon>
        <taxon>Aneurinibacillus group</taxon>
        <taxon>Aneurinibacillus</taxon>
    </lineage>
</organism>
<sequence>MEDNYVANKWRNAVEKDLLPFVEKEGGKLDSPSVLYDDRVGYEYNINVNNTPTYHTITAKPTILITLPREKEVKDKEGYDKTIVFMKEQPTCQCGV</sequence>
<evidence type="ECO:0000313" key="1">
    <source>
        <dbReference type="EMBL" id="ERI07368.1"/>
    </source>
</evidence>
<dbReference type="AlphaFoldDB" id="U1WYN2"/>
<protein>
    <submittedName>
        <fullName evidence="1">Uncharacterized protein</fullName>
    </submittedName>
</protein>
<proteinExistence type="predicted"/>
<keyword evidence="2" id="KW-1185">Reference proteome</keyword>
<dbReference type="EMBL" id="AWSJ01000281">
    <property type="protein sequence ID" value="ERI07368.1"/>
    <property type="molecule type" value="Genomic_DNA"/>
</dbReference>